<proteinExistence type="inferred from homology"/>
<evidence type="ECO:0000256" key="3">
    <source>
        <dbReference type="ARBA" id="ARBA00001966"/>
    </source>
</evidence>
<evidence type="ECO:0000259" key="14">
    <source>
        <dbReference type="Pfam" id="PF18524"/>
    </source>
</evidence>
<evidence type="ECO:0000256" key="5">
    <source>
        <dbReference type="ARBA" id="ARBA00012283"/>
    </source>
</evidence>
<organism evidence="16 17">
    <name type="scientific">Blautia hydrogenotrophica (strain DSM 10507 / JCM 14656 / S5a33)</name>
    <name type="common">Ruminococcus hydrogenotrophicus</name>
    <dbReference type="NCBI Taxonomy" id="476272"/>
    <lineage>
        <taxon>Bacteria</taxon>
        <taxon>Bacillati</taxon>
        <taxon>Bacillota</taxon>
        <taxon>Clostridia</taxon>
        <taxon>Lachnospirales</taxon>
        <taxon>Lachnospiraceae</taxon>
        <taxon>Blautia</taxon>
    </lineage>
</organism>
<evidence type="ECO:0000256" key="9">
    <source>
        <dbReference type="ARBA" id="ARBA00023004"/>
    </source>
</evidence>
<evidence type="ECO:0000256" key="8">
    <source>
        <dbReference type="ARBA" id="ARBA00022723"/>
    </source>
</evidence>
<comment type="cofactor">
    <cofactor evidence="3">
        <name>[4Fe-4S] cluster</name>
        <dbReference type="ChEBI" id="CHEBI:49883"/>
    </cofactor>
</comment>
<evidence type="ECO:0000256" key="13">
    <source>
        <dbReference type="ARBA" id="ARBA00032959"/>
    </source>
</evidence>
<evidence type="ECO:0000256" key="7">
    <source>
        <dbReference type="ARBA" id="ARBA00022485"/>
    </source>
</evidence>
<dbReference type="eggNOG" id="ENOG5032WS3">
    <property type="taxonomic scope" value="Bacteria"/>
</dbReference>
<dbReference type="AlphaFoldDB" id="C0CSM2"/>
<dbReference type="Gene3D" id="2.20.70.100">
    <property type="match status" value="2"/>
</dbReference>
<name>C0CSM2_BLAHS</name>
<evidence type="ECO:0000256" key="1">
    <source>
        <dbReference type="ARBA" id="ARBA00000127"/>
    </source>
</evidence>
<sequence length="95" mass="10708">MKREKERIRGMRHFDCINYINLDCEKGMCALDKVIVPIDGEGSEGCPRFEAAPKCGNCKNFSDPDKYGIGTCSGYEKENWAYATCGAYSCEKYAR</sequence>
<evidence type="ECO:0000256" key="11">
    <source>
        <dbReference type="ARBA" id="ARBA00023239"/>
    </source>
</evidence>
<evidence type="ECO:0000256" key="6">
    <source>
        <dbReference type="ARBA" id="ARBA00013463"/>
    </source>
</evidence>
<comment type="caution">
    <text evidence="16">The sequence shown here is derived from an EMBL/GenBank/DDBJ whole genome shotgun (WGS) entry which is preliminary data.</text>
</comment>
<accession>C0CSM2</accession>
<dbReference type="InterPro" id="IPR041125">
    <property type="entry name" value="4HPAD_g_N"/>
</dbReference>
<feature type="domain" description="4-hydroxyphenylacetate decarboxylase small gamma subunit N-terminal" evidence="15">
    <location>
        <begin position="11"/>
        <end position="41"/>
    </location>
</feature>
<evidence type="ECO:0000313" key="16">
    <source>
        <dbReference type="EMBL" id="EEG47249.1"/>
    </source>
</evidence>
<keyword evidence="7" id="KW-0004">4Fe-4S</keyword>
<keyword evidence="10" id="KW-0411">Iron-sulfur</keyword>
<dbReference type="NCBIfam" id="NF033716">
    <property type="entry name" value="glycyl_HPDL_Sma"/>
    <property type="match status" value="1"/>
</dbReference>
<reference evidence="16 17" key="2">
    <citation type="submission" date="2009-02" db="EMBL/GenBank/DDBJ databases">
        <title>Draft genome sequence of Blautia hydrogenotrophica DSM 10507 (Ruminococcus hydrogenotrophicus DSM 10507).</title>
        <authorList>
            <person name="Sudarsanam P."/>
            <person name="Ley R."/>
            <person name="Guruge J."/>
            <person name="Turnbaugh P.J."/>
            <person name="Mahowald M."/>
            <person name="Liep D."/>
            <person name="Gordon J."/>
        </authorList>
    </citation>
    <scope>NUCLEOTIDE SEQUENCE [LARGE SCALE GENOMIC DNA]</scope>
    <source>
        <strain evidence="17">DSM 10507 / JCM 14656 / S5a33</strain>
    </source>
</reference>
<dbReference type="GO" id="GO:0043722">
    <property type="term" value="F:4-hydroxyphenylacetate decarboxylase activity"/>
    <property type="evidence" value="ECO:0007669"/>
    <property type="project" value="UniProtKB-EC"/>
</dbReference>
<protein>
    <recommendedName>
        <fullName evidence="6">4-hydroxyphenylacetate decarboxylase small subunit</fullName>
        <ecNumber evidence="5">4.1.1.83</ecNumber>
    </recommendedName>
    <alternativeName>
        <fullName evidence="12">4-hydroxyphenylacetate decarboxylase gamma subunit</fullName>
    </alternativeName>
    <alternativeName>
        <fullName evidence="13">p-hydroxyphenylacetate decarboxylase small subunit</fullName>
    </alternativeName>
</protein>
<dbReference type="Proteomes" id="UP000003100">
    <property type="component" value="Unassembled WGS sequence"/>
</dbReference>
<evidence type="ECO:0000256" key="4">
    <source>
        <dbReference type="ARBA" id="ARBA00008904"/>
    </source>
</evidence>
<keyword evidence="9" id="KW-0408">Iron</keyword>
<dbReference type="HOGENOM" id="CLU_187388_0_0_9"/>
<comment type="similarity">
    <text evidence="4">Belongs to the HPA decarboxylase small subunit family.</text>
</comment>
<dbReference type="EC" id="4.1.1.83" evidence="5"/>
<evidence type="ECO:0000256" key="2">
    <source>
        <dbReference type="ARBA" id="ARBA00001088"/>
    </source>
</evidence>
<dbReference type="InterPro" id="IPR040923">
    <property type="entry name" value="HpdC_C"/>
</dbReference>
<dbReference type="Pfam" id="PF18671">
    <property type="entry name" value="4HPAD_g_N"/>
    <property type="match status" value="1"/>
</dbReference>
<feature type="domain" description="4-hydroxyphenylacetate decarboxylase small gamma subunit C-terminal" evidence="14">
    <location>
        <begin position="53"/>
        <end position="92"/>
    </location>
</feature>
<dbReference type="GO" id="GO:0051539">
    <property type="term" value="F:4 iron, 4 sulfur cluster binding"/>
    <property type="evidence" value="ECO:0007669"/>
    <property type="project" value="UniProtKB-KW"/>
</dbReference>
<dbReference type="EMBL" id="ACBZ01000211">
    <property type="protein sequence ID" value="EEG47249.1"/>
    <property type="molecule type" value="Genomic_DNA"/>
</dbReference>
<evidence type="ECO:0000259" key="15">
    <source>
        <dbReference type="Pfam" id="PF18671"/>
    </source>
</evidence>
<dbReference type="PATRIC" id="fig|476272.21.peg.577"/>
<comment type="catalytic activity">
    <reaction evidence="1">
        <text>4-hydroxyphenylacetate + H(+) = 4-methylphenol + CO2</text>
        <dbReference type="Rhea" id="RHEA:22732"/>
        <dbReference type="ChEBI" id="CHEBI:15378"/>
        <dbReference type="ChEBI" id="CHEBI:16526"/>
        <dbReference type="ChEBI" id="CHEBI:17847"/>
        <dbReference type="ChEBI" id="CHEBI:48999"/>
        <dbReference type="EC" id="4.1.1.83"/>
    </reaction>
    <physiologicalReaction direction="left-to-right" evidence="1">
        <dbReference type="Rhea" id="RHEA:22733"/>
    </physiologicalReaction>
</comment>
<dbReference type="Pfam" id="PF18524">
    <property type="entry name" value="HPIP_like"/>
    <property type="match status" value="1"/>
</dbReference>
<keyword evidence="11" id="KW-0456">Lyase</keyword>
<evidence type="ECO:0000256" key="12">
    <source>
        <dbReference type="ARBA" id="ARBA00029987"/>
    </source>
</evidence>
<dbReference type="GO" id="GO:0046872">
    <property type="term" value="F:metal ion binding"/>
    <property type="evidence" value="ECO:0007669"/>
    <property type="project" value="UniProtKB-KW"/>
</dbReference>
<reference evidence="16 17" key="1">
    <citation type="submission" date="2009-01" db="EMBL/GenBank/DDBJ databases">
        <authorList>
            <person name="Fulton L."/>
            <person name="Clifton S."/>
            <person name="Fulton B."/>
            <person name="Xu J."/>
            <person name="Minx P."/>
            <person name="Pepin K.H."/>
            <person name="Johnson M."/>
            <person name="Bhonagiri V."/>
            <person name="Nash W.E."/>
            <person name="Mardis E.R."/>
            <person name="Wilson R.K."/>
        </authorList>
    </citation>
    <scope>NUCLEOTIDE SEQUENCE [LARGE SCALE GENOMIC DNA]</scope>
    <source>
        <strain evidence="17">DSM 10507 / JCM 14656 / S5a33</strain>
    </source>
</reference>
<keyword evidence="8" id="KW-0479">Metal-binding</keyword>
<keyword evidence="17" id="KW-1185">Reference proteome</keyword>
<gene>
    <name evidence="16" type="ORF">RUMHYD_03889</name>
</gene>
<dbReference type="InterPro" id="IPR053727">
    <property type="entry name" value="HPA_decarboxylase_ss_sf"/>
</dbReference>
<evidence type="ECO:0000256" key="10">
    <source>
        <dbReference type="ARBA" id="ARBA00023014"/>
    </source>
</evidence>
<evidence type="ECO:0000313" key="17">
    <source>
        <dbReference type="Proteomes" id="UP000003100"/>
    </source>
</evidence>
<comment type="catalytic activity">
    <reaction evidence="2">
        <text>3,4-dihydroxyphenylacetate + H(+) = 4-methylcatechol + CO2</text>
        <dbReference type="Rhea" id="RHEA:62556"/>
        <dbReference type="ChEBI" id="CHEBI:15378"/>
        <dbReference type="ChEBI" id="CHEBI:16526"/>
        <dbReference type="ChEBI" id="CHEBI:17254"/>
        <dbReference type="ChEBI" id="CHEBI:17612"/>
        <dbReference type="EC" id="4.1.1.83"/>
    </reaction>
    <physiologicalReaction direction="left-to-right" evidence="2">
        <dbReference type="Rhea" id="RHEA:62557"/>
    </physiologicalReaction>
</comment>